<evidence type="ECO:0000259" key="1">
    <source>
        <dbReference type="Pfam" id="PF12476"/>
    </source>
</evidence>
<evidence type="ECO:0000313" key="3">
    <source>
        <dbReference type="EMBL" id="KGD69657.1"/>
    </source>
</evidence>
<dbReference type="PANTHER" id="PTHR43581:SF2">
    <property type="entry name" value="EXCINUCLEASE ATPASE SUBUNIT"/>
    <property type="match status" value="1"/>
</dbReference>
<dbReference type="RefSeq" id="WP_035124054.1">
    <property type="nucleotide sequence ID" value="NZ_JRHH01000001.1"/>
</dbReference>
<dbReference type="InterPro" id="IPR041685">
    <property type="entry name" value="AAA_GajA/Old/RecF-like"/>
</dbReference>
<dbReference type="Pfam" id="PF13175">
    <property type="entry name" value="AAA_15"/>
    <property type="match status" value="1"/>
</dbReference>
<dbReference type="OrthoDB" id="9792800at2"/>
<organism evidence="3 4">
    <name type="scientific">Flavobacterium aquatile LMG 4008 = ATCC 11947</name>
    <dbReference type="NCBI Taxonomy" id="1453498"/>
    <lineage>
        <taxon>Bacteria</taxon>
        <taxon>Pseudomonadati</taxon>
        <taxon>Bacteroidota</taxon>
        <taxon>Flavobacteriia</taxon>
        <taxon>Flavobacteriales</taxon>
        <taxon>Flavobacteriaceae</taxon>
        <taxon>Flavobacterium</taxon>
    </lineage>
</organism>
<gene>
    <name evidence="3" type="ORF">LG45_02560</name>
</gene>
<dbReference type="Proteomes" id="UP000029554">
    <property type="component" value="Unassembled WGS sequence"/>
</dbReference>
<sequence>MIREISLHNYKCFEEEVFELSEINLFFGLNGRGKSSVLQAILLMSQSIHEIDSLKELIISANFLKLGGFNDIKNSDSKKEFIKFEFKTDVEKMESFGFEYIKNQQLSERGILNEFELNGIKSSEESISDSETTASINKSINYKDDSRILNIFKNIHYVSADRVGPRLYVDKFGIGNLEKTDSRGENSINILSSYTEKLNEKLFIGNEIPKNLIELCQMWLSYIFDGANIEINSKGESVLTLKMNPRDGKLYKSVNVGFGYSYILSIVLTCLLAKENDIVIFENPEAHLHPKAQSRLTHLFARLSLSKVQLFIESHSEHILNGLRVSVSNKNCSINEKTVSSYFFGENFKIEKLNIDSKGFINNWPKDFFDQTDIDNSLIFNHSRI</sequence>
<evidence type="ECO:0000259" key="2">
    <source>
        <dbReference type="Pfam" id="PF13175"/>
    </source>
</evidence>
<feature type="domain" description="DUF3696" evidence="1">
    <location>
        <begin position="334"/>
        <end position="375"/>
    </location>
</feature>
<reference evidence="3 4" key="1">
    <citation type="submission" date="2014-09" db="EMBL/GenBank/DDBJ databases">
        <title>Whole Genome Shotgun of Flavobacterium aquatile LMG 4008.</title>
        <authorList>
            <person name="Gale A.N."/>
            <person name="Pipes S.E."/>
            <person name="Newman J.D."/>
        </authorList>
    </citation>
    <scope>NUCLEOTIDE SEQUENCE [LARGE SCALE GENOMIC DNA]</scope>
    <source>
        <strain evidence="3 4">LMG 4008</strain>
    </source>
</reference>
<keyword evidence="4" id="KW-1185">Reference proteome</keyword>
<name>A0A095SYP3_9FLAO</name>
<proteinExistence type="predicted"/>
<dbReference type="Gene3D" id="3.40.50.300">
    <property type="entry name" value="P-loop containing nucleotide triphosphate hydrolases"/>
    <property type="match status" value="1"/>
</dbReference>
<dbReference type="InterPro" id="IPR051396">
    <property type="entry name" value="Bact_Antivir_Def_Nuclease"/>
</dbReference>
<evidence type="ECO:0000313" key="4">
    <source>
        <dbReference type="Proteomes" id="UP000029554"/>
    </source>
</evidence>
<comment type="caution">
    <text evidence="3">The sequence shown here is derived from an EMBL/GenBank/DDBJ whole genome shotgun (WGS) entry which is preliminary data.</text>
</comment>
<dbReference type="eggNOG" id="COG4938">
    <property type="taxonomic scope" value="Bacteria"/>
</dbReference>
<dbReference type="SUPFAM" id="SSF52540">
    <property type="entry name" value="P-loop containing nucleoside triphosphate hydrolases"/>
    <property type="match status" value="1"/>
</dbReference>
<dbReference type="AlphaFoldDB" id="A0A095SYP3"/>
<dbReference type="STRING" id="1453498.LG45_02560"/>
<dbReference type="PANTHER" id="PTHR43581">
    <property type="entry name" value="ATP/GTP PHOSPHATASE"/>
    <property type="match status" value="1"/>
</dbReference>
<dbReference type="PIRSF" id="PIRSF034888">
    <property type="entry name" value="P-loop_UCP034888"/>
    <property type="match status" value="1"/>
</dbReference>
<feature type="domain" description="Endonuclease GajA/Old nuclease/RecF-like AAA" evidence="2">
    <location>
        <begin position="1"/>
        <end position="319"/>
    </location>
</feature>
<dbReference type="InterPro" id="IPR014592">
    <property type="entry name" value="P-loop_UCP034888"/>
</dbReference>
<evidence type="ECO:0008006" key="5">
    <source>
        <dbReference type="Google" id="ProtNLM"/>
    </source>
</evidence>
<dbReference type="InterPro" id="IPR022532">
    <property type="entry name" value="DUF3696"/>
</dbReference>
<dbReference type="Pfam" id="PF12476">
    <property type="entry name" value="DUF3696"/>
    <property type="match status" value="1"/>
</dbReference>
<protein>
    <recommendedName>
        <fullName evidence="5">ATPase AAA-type core domain-containing protein</fullName>
    </recommendedName>
</protein>
<dbReference type="InterPro" id="IPR027417">
    <property type="entry name" value="P-loop_NTPase"/>
</dbReference>
<accession>A0A095SYP3</accession>
<dbReference type="EMBL" id="JRHH01000001">
    <property type="protein sequence ID" value="KGD69657.1"/>
    <property type="molecule type" value="Genomic_DNA"/>
</dbReference>